<evidence type="ECO:0000256" key="11">
    <source>
        <dbReference type="SAM" id="Phobius"/>
    </source>
</evidence>
<feature type="binding site" description="axial binding residue" evidence="9">
    <location>
        <position position="72"/>
    </location>
    <ligand>
        <name>heme</name>
        <dbReference type="ChEBI" id="CHEBI:30413"/>
    </ligand>
    <ligandPart>
        <name>Fe</name>
        <dbReference type="ChEBI" id="CHEBI:18248"/>
    </ligandPart>
</feature>
<keyword evidence="8" id="KW-0449">Lipoprotein</keyword>
<dbReference type="GO" id="GO:0046872">
    <property type="term" value="F:metal ion binding"/>
    <property type="evidence" value="ECO:0007669"/>
    <property type="project" value="UniProtKB-UniRule"/>
</dbReference>
<dbReference type="Proteomes" id="UP000481858">
    <property type="component" value="Unassembled WGS sequence"/>
</dbReference>
<protein>
    <recommendedName>
        <fullName evidence="13">CFEM domain-containing protein</fullName>
    </recommendedName>
</protein>
<comment type="caution">
    <text evidence="9">Lacks conserved residue(s) required for the propagation of feature annotation.</text>
</comment>
<keyword evidence="5" id="KW-0325">Glycoprotein</keyword>
<dbReference type="InParanoid" id="A0A7C8NDU9"/>
<dbReference type="InterPro" id="IPR008427">
    <property type="entry name" value="Extracellular_membr_CFEM_dom"/>
</dbReference>
<evidence type="ECO:0000256" key="6">
    <source>
        <dbReference type="ARBA" id="ARBA00022729"/>
    </source>
</evidence>
<keyword evidence="11" id="KW-0472">Membrane</keyword>
<organism evidence="14 15">
    <name type="scientific">Xylaria multiplex</name>
    <dbReference type="NCBI Taxonomy" id="323545"/>
    <lineage>
        <taxon>Eukaryota</taxon>
        <taxon>Fungi</taxon>
        <taxon>Dikarya</taxon>
        <taxon>Ascomycota</taxon>
        <taxon>Pezizomycotina</taxon>
        <taxon>Sordariomycetes</taxon>
        <taxon>Xylariomycetidae</taxon>
        <taxon>Xylariales</taxon>
        <taxon>Xylariaceae</taxon>
        <taxon>Xylaria</taxon>
    </lineage>
</organism>
<feature type="chain" id="PRO_5028920035" description="CFEM domain-containing protein" evidence="12">
    <location>
        <begin position="17"/>
        <end position="173"/>
    </location>
</feature>
<evidence type="ECO:0000256" key="12">
    <source>
        <dbReference type="SAM" id="SignalP"/>
    </source>
</evidence>
<comment type="subcellular location">
    <subcellularLocation>
        <location evidence="1">Membrane</location>
        <topology evidence="1">Lipid-anchor</topology>
        <topology evidence="1">GPI-anchor</topology>
    </subcellularLocation>
    <subcellularLocation>
        <location evidence="2">Secreted</location>
    </subcellularLocation>
</comment>
<keyword evidence="9" id="KW-0479">Metal-binding</keyword>
<dbReference type="GO" id="GO:0098552">
    <property type="term" value="C:side of membrane"/>
    <property type="evidence" value="ECO:0007669"/>
    <property type="project" value="UniProtKB-KW"/>
</dbReference>
<dbReference type="PROSITE" id="PS52012">
    <property type="entry name" value="CFEM"/>
    <property type="match status" value="1"/>
</dbReference>
<evidence type="ECO:0000256" key="3">
    <source>
        <dbReference type="ARBA" id="ARBA00010031"/>
    </source>
</evidence>
<proteinExistence type="inferred from homology"/>
<feature type="domain" description="CFEM" evidence="13">
    <location>
        <begin position="16"/>
        <end position="138"/>
    </location>
</feature>
<name>A0A7C8NDU9_9PEZI</name>
<evidence type="ECO:0000256" key="5">
    <source>
        <dbReference type="ARBA" id="ARBA00022622"/>
    </source>
</evidence>
<keyword evidence="9" id="KW-0408">Iron</keyword>
<evidence type="ECO:0000256" key="7">
    <source>
        <dbReference type="ARBA" id="ARBA00023157"/>
    </source>
</evidence>
<dbReference type="EMBL" id="WUBL01000003">
    <property type="protein sequence ID" value="KAF2973057.1"/>
    <property type="molecule type" value="Genomic_DNA"/>
</dbReference>
<sequence length="173" mass="17769">MKLVAITLALASAVVAQVSTYPGLLSISLGNVLEHESHNHGFYSCYFLPWLLVANIVFTNRTSARFLIVLLDAKCICASDSFISGIACCLAGVCNADEQNQAVDFARSFCSTQGVTDLPQSVTCTQTPLSNSTTTPTATSTPSAAATPNAGSPVGSGSSAGVYGGLLAVLAML</sequence>
<evidence type="ECO:0000313" key="14">
    <source>
        <dbReference type="EMBL" id="KAF2973057.1"/>
    </source>
</evidence>
<feature type="signal peptide" evidence="12">
    <location>
        <begin position="1"/>
        <end position="16"/>
    </location>
</feature>
<keyword evidence="9" id="KW-0349">Heme</keyword>
<dbReference type="GO" id="GO:0005576">
    <property type="term" value="C:extracellular region"/>
    <property type="evidence" value="ECO:0007669"/>
    <property type="project" value="UniProtKB-SubCell"/>
</dbReference>
<keyword evidence="7 9" id="KW-1015">Disulfide bond</keyword>
<keyword evidence="15" id="KW-1185">Reference proteome</keyword>
<evidence type="ECO:0000256" key="8">
    <source>
        <dbReference type="ARBA" id="ARBA00023288"/>
    </source>
</evidence>
<feature type="disulfide bond" evidence="9">
    <location>
        <begin position="77"/>
        <end position="110"/>
    </location>
</feature>
<feature type="transmembrane region" description="Helical" evidence="11">
    <location>
        <begin position="40"/>
        <end position="58"/>
    </location>
</feature>
<keyword evidence="6 12" id="KW-0732">Signal</keyword>
<keyword evidence="11" id="KW-1133">Transmembrane helix</keyword>
<comment type="similarity">
    <text evidence="3">Belongs to the RBT5 family.</text>
</comment>
<evidence type="ECO:0000256" key="1">
    <source>
        <dbReference type="ARBA" id="ARBA00004589"/>
    </source>
</evidence>
<evidence type="ECO:0000313" key="15">
    <source>
        <dbReference type="Proteomes" id="UP000481858"/>
    </source>
</evidence>
<evidence type="ECO:0000256" key="4">
    <source>
        <dbReference type="ARBA" id="ARBA00022525"/>
    </source>
</evidence>
<feature type="region of interest" description="Disordered" evidence="10">
    <location>
        <begin position="126"/>
        <end position="157"/>
    </location>
</feature>
<dbReference type="OrthoDB" id="3065412at2759"/>
<evidence type="ECO:0000256" key="10">
    <source>
        <dbReference type="SAM" id="MobiDB-lite"/>
    </source>
</evidence>
<comment type="caution">
    <text evidence="14">The sequence shown here is derived from an EMBL/GenBank/DDBJ whole genome shotgun (WGS) entry which is preliminary data.</text>
</comment>
<evidence type="ECO:0000259" key="13">
    <source>
        <dbReference type="PROSITE" id="PS52012"/>
    </source>
</evidence>
<gene>
    <name evidence="14" type="ORF">GQX73_g523</name>
</gene>
<evidence type="ECO:0000256" key="9">
    <source>
        <dbReference type="PROSITE-ProRule" id="PRU01356"/>
    </source>
</evidence>
<evidence type="ECO:0000256" key="2">
    <source>
        <dbReference type="ARBA" id="ARBA00004613"/>
    </source>
</evidence>
<dbReference type="AlphaFoldDB" id="A0A7C8NDU9"/>
<dbReference type="Pfam" id="PF05730">
    <property type="entry name" value="CFEM"/>
    <property type="match status" value="1"/>
</dbReference>
<keyword evidence="4" id="KW-0964">Secreted</keyword>
<accession>A0A7C8NDU9</accession>
<keyword evidence="11" id="KW-0812">Transmembrane</keyword>
<reference evidence="14 15" key="1">
    <citation type="submission" date="2019-12" db="EMBL/GenBank/DDBJ databases">
        <title>Draft genome sequence of the ascomycete Xylaria multiplex DSM 110363.</title>
        <authorList>
            <person name="Buettner E."/>
            <person name="Kellner H."/>
        </authorList>
    </citation>
    <scope>NUCLEOTIDE SEQUENCE [LARGE SCALE GENOMIC DNA]</scope>
    <source>
        <strain evidence="14 15">DSM 110363</strain>
    </source>
</reference>
<keyword evidence="5" id="KW-0336">GPI-anchor</keyword>